<evidence type="ECO:0000313" key="2">
    <source>
        <dbReference type="Proteomes" id="UP000272015"/>
    </source>
</evidence>
<dbReference type="Proteomes" id="UP000272015">
    <property type="component" value="Unassembled WGS sequence"/>
</dbReference>
<dbReference type="EMBL" id="QZVS01000091">
    <property type="protein sequence ID" value="RJT87270.1"/>
    <property type="molecule type" value="Genomic_DNA"/>
</dbReference>
<sequence length="162" mass="18066">MNQRGHLGLPDSASQVREVLDTIFCALGGRHGEQSAKRLTSLPGDFVHVGSGTFIEVDESQHFTSFRLLTLDRYPVDAHLGFDIDAYRSLCHAWEERSDKYRKSKAAIGFGAGGRQRQRAYHDALRDLVAPAMGHPPVIRAAAPDRDGVAAYKRVRDRLHKM</sequence>
<evidence type="ECO:0000313" key="1">
    <source>
        <dbReference type="EMBL" id="RJT87270.1"/>
    </source>
</evidence>
<reference evidence="1 2" key="1">
    <citation type="submission" date="2018-09" db="EMBL/GenBank/DDBJ databases">
        <title>Novel species of Cryobacterium.</title>
        <authorList>
            <person name="Liu Q."/>
            <person name="Xin Y.-H."/>
        </authorList>
    </citation>
    <scope>NUCLEOTIDE SEQUENCE [LARGE SCALE GENOMIC DNA]</scope>
    <source>
        <strain evidence="1 2">Hh39</strain>
    </source>
</reference>
<proteinExistence type="predicted"/>
<comment type="caution">
    <text evidence="1">The sequence shown here is derived from an EMBL/GenBank/DDBJ whole genome shotgun (WGS) entry which is preliminary data.</text>
</comment>
<keyword evidence="2" id="KW-1185">Reference proteome</keyword>
<protein>
    <submittedName>
        <fullName evidence="1">Uncharacterized protein</fullName>
    </submittedName>
</protein>
<dbReference type="Pfam" id="PF23913">
    <property type="entry name" value="DUF7255"/>
    <property type="match status" value="1"/>
</dbReference>
<gene>
    <name evidence="1" type="ORF">D6T64_15895</name>
</gene>
<dbReference type="OrthoDB" id="4619215at2"/>
<dbReference type="InterPro" id="IPR055679">
    <property type="entry name" value="DUF7255"/>
</dbReference>
<accession>A0A3A5MAX3</accession>
<dbReference type="AlphaFoldDB" id="A0A3A5MAX3"/>
<organism evidence="1 2">
    <name type="scientific">Cryobacterium melibiosiphilum</name>
    <dbReference type="NCBI Taxonomy" id="995039"/>
    <lineage>
        <taxon>Bacteria</taxon>
        <taxon>Bacillati</taxon>
        <taxon>Actinomycetota</taxon>
        <taxon>Actinomycetes</taxon>
        <taxon>Micrococcales</taxon>
        <taxon>Microbacteriaceae</taxon>
        <taxon>Cryobacterium</taxon>
    </lineage>
</organism>
<name>A0A3A5MAX3_9MICO</name>